<protein>
    <submittedName>
        <fullName evidence="1">Uncharacterized protein</fullName>
    </submittedName>
</protein>
<proteinExistence type="predicted"/>
<evidence type="ECO:0000313" key="1">
    <source>
        <dbReference type="EMBL" id="QYL19162.1"/>
    </source>
</evidence>
<organism evidence="1 2">
    <name type="scientific">Mycolicibacterium pallens</name>
    <dbReference type="NCBI Taxonomy" id="370524"/>
    <lineage>
        <taxon>Bacteria</taxon>
        <taxon>Bacillati</taxon>
        <taxon>Actinomycetota</taxon>
        <taxon>Actinomycetes</taxon>
        <taxon>Mycobacteriales</taxon>
        <taxon>Mycobacteriaceae</taxon>
        <taxon>Mycolicibacterium</taxon>
    </lineage>
</organism>
<dbReference type="RefSeq" id="WP_096311245.1">
    <property type="nucleotide sequence ID" value="NZ_BAAAVX010000005.1"/>
</dbReference>
<sequence>MGIYQDPRMVALRAAQSRENAKLYDQFLRLHPELDGYIDRDDWTPAEDEAFREFAASVVHRHAQERQALVTKLGGKPSPLSEFQFAQAIATACQR</sequence>
<dbReference type="Proteomes" id="UP000825367">
    <property type="component" value="Chromosome"/>
</dbReference>
<evidence type="ECO:0000313" key="2">
    <source>
        <dbReference type="Proteomes" id="UP000825367"/>
    </source>
</evidence>
<name>A0ABX8VN75_9MYCO</name>
<gene>
    <name evidence="1" type="ORF">K0O64_12120</name>
</gene>
<dbReference type="EMBL" id="CP080333">
    <property type="protein sequence ID" value="QYL19162.1"/>
    <property type="molecule type" value="Genomic_DNA"/>
</dbReference>
<keyword evidence="2" id="KW-1185">Reference proteome</keyword>
<reference evidence="1 2" key="1">
    <citation type="submission" date="2021-07" db="EMBL/GenBank/DDBJ databases">
        <title>Whole genome sequencing of non-tuberculosis mycobacteria type-strains.</title>
        <authorList>
            <person name="Igarashi Y."/>
            <person name="Osugi A."/>
            <person name="Mitarai S."/>
        </authorList>
    </citation>
    <scope>NUCLEOTIDE SEQUENCE [LARGE SCALE GENOMIC DNA]</scope>
    <source>
        <strain evidence="1 2">JCM 16370</strain>
    </source>
</reference>
<accession>A0ABX8VN75</accession>